<dbReference type="CDD" id="cd00202">
    <property type="entry name" value="ZnF_GATA"/>
    <property type="match status" value="2"/>
</dbReference>
<proteinExistence type="predicted"/>
<dbReference type="InterPro" id="IPR013088">
    <property type="entry name" value="Znf_NHR/GATA"/>
</dbReference>
<keyword evidence="7" id="KW-0804">Transcription</keyword>
<keyword evidence="4" id="KW-0862">Zinc</keyword>
<keyword evidence="3 9" id="KW-0863">Zinc-finger</keyword>
<evidence type="ECO:0000313" key="14">
    <source>
        <dbReference type="Proteomes" id="UP000070412"/>
    </source>
</evidence>
<keyword evidence="2" id="KW-0479">Metal-binding</keyword>
<evidence type="ECO:0000256" key="6">
    <source>
        <dbReference type="ARBA" id="ARBA00023125"/>
    </source>
</evidence>
<evidence type="ECO:0000256" key="7">
    <source>
        <dbReference type="ARBA" id="ARBA00023163"/>
    </source>
</evidence>
<reference evidence="12" key="2">
    <citation type="submission" date="2020-01" db="EMBL/GenBank/DDBJ databases">
        <authorList>
            <person name="Korhonen P.K.K."/>
            <person name="Guangxu M.G."/>
            <person name="Wang T.W."/>
            <person name="Stroehlein A.J.S."/>
            <person name="Young N.D."/>
            <person name="Ang C.-S.A."/>
            <person name="Fernando D.W.F."/>
            <person name="Lu H.L."/>
            <person name="Taylor S.T."/>
            <person name="Ehtesham M.E.M."/>
            <person name="Najaraj S.H.N."/>
            <person name="Harsha G.H.G."/>
            <person name="Madugundu A.M."/>
            <person name="Renuse S.R."/>
            <person name="Holt D.H."/>
            <person name="Pandey A.P."/>
            <person name="Papenfuss A.P."/>
            <person name="Gasser R.B.G."/>
            <person name="Fischer K.F."/>
        </authorList>
    </citation>
    <scope>NUCLEOTIDE SEQUENCE</scope>
    <source>
        <strain evidence="12">SSS_KF_BRIS2020</strain>
    </source>
</reference>
<evidence type="ECO:0000256" key="9">
    <source>
        <dbReference type="PROSITE-ProRule" id="PRU00094"/>
    </source>
</evidence>
<comment type="subcellular location">
    <subcellularLocation>
        <location evidence="1">Nucleus</location>
    </subcellularLocation>
</comment>
<protein>
    <submittedName>
        <fullName evidence="12">Transcription factor GATA-4</fullName>
    </submittedName>
</protein>
<evidence type="ECO:0000313" key="12">
    <source>
        <dbReference type="EMBL" id="KAF7489580.1"/>
    </source>
</evidence>
<evidence type="ECO:0000256" key="3">
    <source>
        <dbReference type="ARBA" id="ARBA00022771"/>
    </source>
</evidence>
<dbReference type="GO" id="GO:0000981">
    <property type="term" value="F:DNA-binding transcription factor activity, RNA polymerase II-specific"/>
    <property type="evidence" value="ECO:0007669"/>
    <property type="project" value="TreeGrafter"/>
</dbReference>
<dbReference type="GO" id="GO:0008270">
    <property type="term" value="F:zinc ion binding"/>
    <property type="evidence" value="ECO:0007669"/>
    <property type="project" value="UniProtKB-KW"/>
</dbReference>
<dbReference type="GO" id="GO:0000978">
    <property type="term" value="F:RNA polymerase II cis-regulatory region sequence-specific DNA binding"/>
    <property type="evidence" value="ECO:0007669"/>
    <property type="project" value="TreeGrafter"/>
</dbReference>
<dbReference type="PANTHER" id="PTHR10071:SF337">
    <property type="entry name" value="GATA-BINDING FACTOR A"/>
    <property type="match status" value="1"/>
</dbReference>
<reference evidence="13" key="3">
    <citation type="submission" date="2022-06" db="UniProtKB">
        <authorList>
            <consortium name="EnsemblMetazoa"/>
        </authorList>
    </citation>
    <scope>IDENTIFICATION</scope>
</reference>
<keyword evidence="5" id="KW-0805">Transcription regulation</keyword>
<evidence type="ECO:0000256" key="1">
    <source>
        <dbReference type="ARBA" id="ARBA00004123"/>
    </source>
</evidence>
<feature type="domain" description="GATA-type" evidence="11">
    <location>
        <begin position="279"/>
        <end position="335"/>
    </location>
</feature>
<dbReference type="PROSITE" id="PS00344">
    <property type="entry name" value="GATA_ZN_FINGER_1"/>
    <property type="match status" value="2"/>
</dbReference>
<dbReference type="InterPro" id="IPR000679">
    <property type="entry name" value="Znf_GATA"/>
</dbReference>
<dbReference type="Pfam" id="PF00320">
    <property type="entry name" value="GATA"/>
    <property type="match status" value="2"/>
</dbReference>
<dbReference type="Proteomes" id="UP000070412">
    <property type="component" value="Unassembled WGS sequence"/>
</dbReference>
<organism evidence="12">
    <name type="scientific">Sarcoptes scabiei</name>
    <name type="common">Itch mite</name>
    <name type="synonym">Acarus scabiei</name>
    <dbReference type="NCBI Taxonomy" id="52283"/>
    <lineage>
        <taxon>Eukaryota</taxon>
        <taxon>Metazoa</taxon>
        <taxon>Ecdysozoa</taxon>
        <taxon>Arthropoda</taxon>
        <taxon>Chelicerata</taxon>
        <taxon>Arachnida</taxon>
        <taxon>Acari</taxon>
        <taxon>Acariformes</taxon>
        <taxon>Sarcoptiformes</taxon>
        <taxon>Astigmata</taxon>
        <taxon>Psoroptidia</taxon>
        <taxon>Sarcoptoidea</taxon>
        <taxon>Sarcoptidae</taxon>
        <taxon>Sarcoptinae</taxon>
        <taxon>Sarcoptes</taxon>
    </lineage>
</organism>
<dbReference type="SMART" id="SM00401">
    <property type="entry name" value="ZnF_GATA"/>
    <property type="match status" value="2"/>
</dbReference>
<evidence type="ECO:0000313" key="13">
    <source>
        <dbReference type="EnsemblMetazoa" id="KAF7489580.1"/>
    </source>
</evidence>
<sequence length="539" mass="60714">MIEGDLMQSRIEIHRNKNSILNVDEKILDQNLFDNCLEEINSVFDRSNFKLDLLANKTNSSILNSPKLSLRISSSDQEGVVESNLKQTTIVAMMRSSSSLVKNSSLDNKDTSADPDNQSKQSNDRFEPIGTKETCTEARNDSMMQNETSSLLFSHKLSHQQILFDDCDVGNDQANDDRFIKINSFCENQKNVSLSGPALVQINKAVPFQNNVDDCHIGVNGFNHHQNSDFNNEIDHFLNESNSISNQTSLSNMYASKSMGHNKTLFDEFEATSSNSLLDDEVRECANCGKMSTPLWRRNKIGHYLCNACGLYHKSNGNNRPVIRHCVKQASTNRRFGLKCSNCDVTNTSLWRRNNNGDPVCNACGLYFKLHNAPRPLILRKDQIQTRKRKPKSHEPVTSTSSSIGLDSLIGANELPANIRLFSHSPNLALLRNNAHFKASHQSQRLLTFLNISTSDSPSFLYSSHHNDDLYSNHQHQQFLTQQQSSIFELNVQNLSTGNSNAFLEDNSIIFSSISKAENPKTMMSYKAQYSELYVPNPN</sequence>
<dbReference type="EnsemblMetazoa" id="SSS_3067s_mrna">
    <property type="protein sequence ID" value="KAF7489580.1"/>
    <property type="gene ID" value="SSS_3067"/>
</dbReference>
<dbReference type="GO" id="GO:0045165">
    <property type="term" value="P:cell fate commitment"/>
    <property type="evidence" value="ECO:0007669"/>
    <property type="project" value="TreeGrafter"/>
</dbReference>
<keyword evidence="6" id="KW-0238">DNA-binding</keyword>
<gene>
    <name evidence="12" type="ORF">SSS_3067</name>
</gene>
<accession>A0A834R379</accession>
<feature type="region of interest" description="Disordered" evidence="10">
    <location>
        <begin position="381"/>
        <end position="402"/>
    </location>
</feature>
<dbReference type="SUPFAM" id="SSF57716">
    <property type="entry name" value="Glucocorticoid receptor-like (DNA-binding domain)"/>
    <property type="match status" value="2"/>
</dbReference>
<dbReference type="PROSITE" id="PS50114">
    <property type="entry name" value="GATA_ZN_FINGER_2"/>
    <property type="match status" value="2"/>
</dbReference>
<dbReference type="InterPro" id="IPR039355">
    <property type="entry name" value="Transcription_factor_GATA"/>
</dbReference>
<evidence type="ECO:0000256" key="4">
    <source>
        <dbReference type="ARBA" id="ARBA00022833"/>
    </source>
</evidence>
<feature type="region of interest" description="Disordered" evidence="10">
    <location>
        <begin position="101"/>
        <end position="129"/>
    </location>
</feature>
<evidence type="ECO:0000259" key="11">
    <source>
        <dbReference type="PROSITE" id="PS50114"/>
    </source>
</evidence>
<dbReference type="GO" id="GO:0005634">
    <property type="term" value="C:nucleus"/>
    <property type="evidence" value="ECO:0007669"/>
    <property type="project" value="UniProtKB-SubCell"/>
</dbReference>
<dbReference type="OrthoDB" id="6489427at2759"/>
<name>A0A834R379_SARSC</name>
<evidence type="ECO:0000256" key="5">
    <source>
        <dbReference type="ARBA" id="ARBA00023015"/>
    </source>
</evidence>
<evidence type="ECO:0000256" key="8">
    <source>
        <dbReference type="ARBA" id="ARBA00023242"/>
    </source>
</evidence>
<dbReference type="FunFam" id="3.30.50.10:FF:000032">
    <property type="entry name" value="Transcription factor GATA-3"/>
    <property type="match status" value="1"/>
</dbReference>
<dbReference type="Gene3D" id="3.30.50.10">
    <property type="entry name" value="Erythroid Transcription Factor GATA-1, subunit A"/>
    <property type="match status" value="2"/>
</dbReference>
<dbReference type="GO" id="GO:0000122">
    <property type="term" value="P:negative regulation of transcription by RNA polymerase II"/>
    <property type="evidence" value="ECO:0007669"/>
    <property type="project" value="TreeGrafter"/>
</dbReference>
<evidence type="ECO:0000256" key="2">
    <source>
        <dbReference type="ARBA" id="ARBA00022723"/>
    </source>
</evidence>
<feature type="domain" description="GATA-type" evidence="11">
    <location>
        <begin position="334"/>
        <end position="387"/>
    </location>
</feature>
<evidence type="ECO:0000256" key="10">
    <source>
        <dbReference type="SAM" id="MobiDB-lite"/>
    </source>
</evidence>
<keyword evidence="14" id="KW-1185">Reference proteome</keyword>
<dbReference type="GO" id="GO:0045944">
    <property type="term" value="P:positive regulation of transcription by RNA polymerase II"/>
    <property type="evidence" value="ECO:0007669"/>
    <property type="project" value="TreeGrafter"/>
</dbReference>
<reference evidence="14" key="1">
    <citation type="journal article" date="2020" name="PLoS Negl. Trop. Dis.">
        <title>High-quality nuclear genome for Sarcoptes scabiei-A critical resource for a neglected parasite.</title>
        <authorList>
            <person name="Korhonen P.K."/>
            <person name="Gasser R.B."/>
            <person name="Ma G."/>
            <person name="Wang T."/>
            <person name="Stroehlein A.J."/>
            <person name="Young N.D."/>
            <person name="Ang C.S."/>
            <person name="Fernando D.D."/>
            <person name="Lu H.C."/>
            <person name="Taylor S."/>
            <person name="Reynolds S.L."/>
            <person name="Mofiz E."/>
            <person name="Najaraj S.H."/>
            <person name="Gowda H."/>
            <person name="Madugundu A."/>
            <person name="Renuse S."/>
            <person name="Holt D."/>
            <person name="Pandey A."/>
            <person name="Papenfuss A.T."/>
            <person name="Fischer K."/>
        </authorList>
    </citation>
    <scope>NUCLEOTIDE SEQUENCE [LARGE SCALE GENOMIC DNA]</scope>
</reference>
<dbReference type="EMBL" id="WVUK01000064">
    <property type="protein sequence ID" value="KAF7489580.1"/>
    <property type="molecule type" value="Genomic_DNA"/>
</dbReference>
<dbReference type="PANTHER" id="PTHR10071">
    <property type="entry name" value="TRANSCRIPTION FACTOR GATA FAMILY MEMBER"/>
    <property type="match status" value="1"/>
</dbReference>
<keyword evidence="8" id="KW-0539">Nucleus</keyword>
<dbReference type="PRINTS" id="PR00619">
    <property type="entry name" value="GATAZNFINGER"/>
</dbReference>
<dbReference type="AlphaFoldDB" id="A0A834R379"/>